<dbReference type="EMBL" id="MVBN01000001">
    <property type="protein sequence ID" value="OOK84265.1"/>
    <property type="molecule type" value="Genomic_DNA"/>
</dbReference>
<dbReference type="InterPro" id="IPR052170">
    <property type="entry name" value="M29_Exopeptidase"/>
</dbReference>
<dbReference type="PANTHER" id="PTHR34448:SF1">
    <property type="entry name" value="BLL6088 PROTEIN"/>
    <property type="match status" value="1"/>
</dbReference>
<proteinExistence type="predicted"/>
<organism evidence="2 3">
    <name type="scientific">Mycobacterium kansasii</name>
    <dbReference type="NCBI Taxonomy" id="1768"/>
    <lineage>
        <taxon>Bacteria</taxon>
        <taxon>Bacillati</taxon>
        <taxon>Actinomycetota</taxon>
        <taxon>Actinomycetes</taxon>
        <taxon>Mycobacteriales</taxon>
        <taxon>Mycobacteriaceae</taxon>
        <taxon>Mycobacterium</taxon>
    </lineage>
</organism>
<protein>
    <recommendedName>
        <fullName evidence="4">Leucyl aminopeptidase</fullName>
    </recommendedName>
</protein>
<accession>A0A1V3XYI7</accession>
<evidence type="ECO:0000313" key="3">
    <source>
        <dbReference type="Proteomes" id="UP000188532"/>
    </source>
</evidence>
<reference evidence="2 3" key="1">
    <citation type="submission" date="2017-02" db="EMBL/GenBank/DDBJ databases">
        <title>Complete genome sequences of Mycobacterium kansasii strains isolated from rhesus macaques.</title>
        <authorList>
            <person name="Panda A."/>
            <person name="Nagaraj S."/>
            <person name="Zhao X."/>
            <person name="Tettelin H."/>
            <person name="Detolla L.J."/>
        </authorList>
    </citation>
    <scope>NUCLEOTIDE SEQUENCE [LARGE SCALE GENOMIC DNA]</scope>
    <source>
        <strain evidence="2 3">11-3469</strain>
    </source>
</reference>
<keyword evidence="1" id="KW-0479">Metal-binding</keyword>
<dbReference type="SUPFAM" id="SSF144052">
    <property type="entry name" value="Thermophilic metalloprotease-like"/>
    <property type="match status" value="1"/>
</dbReference>
<dbReference type="AlphaFoldDB" id="A0A1V3XYI7"/>
<evidence type="ECO:0000256" key="1">
    <source>
        <dbReference type="ARBA" id="ARBA00022723"/>
    </source>
</evidence>
<evidence type="ECO:0000313" key="2">
    <source>
        <dbReference type="EMBL" id="OOK84265.1"/>
    </source>
</evidence>
<comment type="caution">
    <text evidence="2">The sequence shown here is derived from an EMBL/GenBank/DDBJ whole genome shotgun (WGS) entry which is preliminary data.</text>
</comment>
<dbReference type="GO" id="GO:0046872">
    <property type="term" value="F:metal ion binding"/>
    <property type="evidence" value="ECO:0007669"/>
    <property type="project" value="UniProtKB-KW"/>
</dbReference>
<dbReference type="Proteomes" id="UP000188532">
    <property type="component" value="Unassembled WGS sequence"/>
</dbReference>
<evidence type="ECO:0008006" key="4">
    <source>
        <dbReference type="Google" id="ProtNLM"/>
    </source>
</evidence>
<dbReference type="PANTHER" id="PTHR34448">
    <property type="entry name" value="AMINOPEPTIDASE"/>
    <property type="match status" value="1"/>
</dbReference>
<name>A0A1V3XYI7_MYCKA</name>
<sequence>MMGAGTRSTDSSVIDGMDTLCASYLELQPDDRVLVLYSDELHGDDDQRLLETLRQRIREGSADVRVEPADRFDGHRVGAFEVLLLVSMVSSIHRAAVLQYLQATEKPKHTRIFRLFNFSPALFSLPLAVDRASLDSLNNSVIAAAKRTHDIRVTNPAGTDVYIRPLPDGGWTNSCGYFNGRFPAILPPGEVNTYTPHVTGIVVVDGAINSSFGFPGDPRLARNPVTLEITDSVVQKAGCSDPVVSGVLSNFFEVENADRVGEVGFGTNEGITDWVGFLSHINERHPGLHLGLGTPTQPRTKVGWTAPLHLDMILDGCSIWFDEVLVFSDGRWDRVALDSQSQGHTVGEVLHIDAV</sequence>
<gene>
    <name evidence="2" type="ORF">BZL29_0035</name>
</gene>